<protein>
    <submittedName>
        <fullName evidence="1">Uncharacterized protein</fullName>
    </submittedName>
</protein>
<evidence type="ECO:0000313" key="1">
    <source>
        <dbReference type="EMBL" id="KCW47048.1"/>
    </source>
</evidence>
<dbReference type="AlphaFoldDB" id="A0A058ZZS1"/>
<organism evidence="1">
    <name type="scientific">Eucalyptus grandis</name>
    <name type="common">Flooded gum</name>
    <dbReference type="NCBI Taxonomy" id="71139"/>
    <lineage>
        <taxon>Eukaryota</taxon>
        <taxon>Viridiplantae</taxon>
        <taxon>Streptophyta</taxon>
        <taxon>Embryophyta</taxon>
        <taxon>Tracheophyta</taxon>
        <taxon>Spermatophyta</taxon>
        <taxon>Magnoliopsida</taxon>
        <taxon>eudicotyledons</taxon>
        <taxon>Gunneridae</taxon>
        <taxon>Pentapetalae</taxon>
        <taxon>rosids</taxon>
        <taxon>malvids</taxon>
        <taxon>Myrtales</taxon>
        <taxon>Myrtaceae</taxon>
        <taxon>Myrtoideae</taxon>
        <taxon>Eucalypteae</taxon>
        <taxon>Eucalyptus</taxon>
    </lineage>
</organism>
<accession>A0A058ZZS1</accession>
<reference evidence="1" key="1">
    <citation type="submission" date="2013-07" db="EMBL/GenBank/DDBJ databases">
        <title>The genome of Eucalyptus grandis.</title>
        <authorList>
            <person name="Schmutz J."/>
            <person name="Hayes R."/>
            <person name="Myburg A."/>
            <person name="Tuskan G."/>
            <person name="Grattapaglia D."/>
            <person name="Rokhsar D.S."/>
        </authorList>
    </citation>
    <scope>NUCLEOTIDE SEQUENCE</scope>
    <source>
        <tissue evidence="1">Leaf extractions</tissue>
    </source>
</reference>
<dbReference type="Gramene" id="KCW47048">
    <property type="protein sequence ID" value="KCW47048"/>
    <property type="gene ID" value="EUGRSUZ_K00855"/>
</dbReference>
<proteinExistence type="predicted"/>
<sequence>MNIFVKVPLWDTGLMSSSQPLLYLKSLILMLVPCLERKCVSKWMHDSQREEVALLSLEFCNHCMCITSENRGFRPRPPRLEGFDGFPQLFLKFSTTLYEPGHSHQIRSRGNRLKFVTKLSHPILGSTLLRLPCTRERLLGYISDYINMWNSWHEEATQVQHLASRRSFENGMSQRQRNSRGYISRATRKLNLSWLCFCINT</sequence>
<name>A0A058ZZS1_EUCGR</name>
<dbReference type="EMBL" id="KK198763">
    <property type="protein sequence ID" value="KCW47048.1"/>
    <property type="molecule type" value="Genomic_DNA"/>
</dbReference>
<gene>
    <name evidence="1" type="ORF">EUGRSUZ_K00855</name>
</gene>
<dbReference type="InParanoid" id="A0A058ZZS1"/>